<proteinExistence type="predicted"/>
<dbReference type="Proteomes" id="UP000326759">
    <property type="component" value="Unassembled WGS sequence"/>
</dbReference>
<organism evidence="2 3">
    <name type="scientific">Armadillidium nasatum</name>
    <dbReference type="NCBI Taxonomy" id="96803"/>
    <lineage>
        <taxon>Eukaryota</taxon>
        <taxon>Metazoa</taxon>
        <taxon>Ecdysozoa</taxon>
        <taxon>Arthropoda</taxon>
        <taxon>Crustacea</taxon>
        <taxon>Multicrustacea</taxon>
        <taxon>Malacostraca</taxon>
        <taxon>Eumalacostraca</taxon>
        <taxon>Peracarida</taxon>
        <taxon>Isopoda</taxon>
        <taxon>Oniscidea</taxon>
        <taxon>Crinocheta</taxon>
        <taxon>Armadillidiidae</taxon>
        <taxon>Armadillidium</taxon>
    </lineage>
</organism>
<feature type="compositionally biased region" description="Low complexity" evidence="1">
    <location>
        <begin position="69"/>
        <end position="122"/>
    </location>
</feature>
<sequence>MTSPIDRIQALGNIEKDIASVLQYGRQAHEGSSYNSQKILQMTWHRLEHIRSEVNELEKLKNNQRIFRQPQSQQQQPPQSQSQQQNQTQTNSQQQVQISSQQSQSQQQSYQHSQSPYPVQQQNHQQPPS</sequence>
<name>A0A5N5TKN3_9CRUS</name>
<dbReference type="EMBL" id="SEYY01000703">
    <property type="protein sequence ID" value="KAB7506699.1"/>
    <property type="molecule type" value="Genomic_DNA"/>
</dbReference>
<accession>A0A5N5TKN3</accession>
<protein>
    <submittedName>
        <fullName evidence="2">Mediator of RNA polymerase II transcription subunit 11</fullName>
    </submittedName>
</protein>
<dbReference type="AlphaFoldDB" id="A0A5N5TKN3"/>
<reference evidence="2 3" key="1">
    <citation type="journal article" date="2019" name="PLoS Biol.">
        <title>Sex chromosomes control vertical transmission of feminizing Wolbachia symbionts in an isopod.</title>
        <authorList>
            <person name="Becking T."/>
            <person name="Chebbi M.A."/>
            <person name="Giraud I."/>
            <person name="Moumen B."/>
            <person name="Laverre T."/>
            <person name="Caubet Y."/>
            <person name="Peccoud J."/>
            <person name="Gilbert C."/>
            <person name="Cordaux R."/>
        </authorList>
    </citation>
    <scope>NUCLEOTIDE SEQUENCE [LARGE SCALE GENOMIC DNA]</scope>
    <source>
        <strain evidence="2">ANa2</strain>
        <tissue evidence="2">Whole body excluding digestive tract and cuticle</tissue>
    </source>
</reference>
<gene>
    <name evidence="2" type="primary">MED11</name>
    <name evidence="2" type="ORF">Anas_05081</name>
</gene>
<evidence type="ECO:0000256" key="1">
    <source>
        <dbReference type="SAM" id="MobiDB-lite"/>
    </source>
</evidence>
<dbReference type="OrthoDB" id="5418434at2759"/>
<comment type="caution">
    <text evidence="2">The sequence shown here is derived from an EMBL/GenBank/DDBJ whole genome shotgun (WGS) entry which is preliminary data.</text>
</comment>
<feature type="region of interest" description="Disordered" evidence="1">
    <location>
        <begin position="61"/>
        <end position="129"/>
    </location>
</feature>
<keyword evidence="3" id="KW-1185">Reference proteome</keyword>
<evidence type="ECO:0000313" key="2">
    <source>
        <dbReference type="EMBL" id="KAB7506699.1"/>
    </source>
</evidence>
<evidence type="ECO:0000313" key="3">
    <source>
        <dbReference type="Proteomes" id="UP000326759"/>
    </source>
</evidence>